<accession>A0AB35IUZ2</accession>
<evidence type="ECO:0000313" key="1">
    <source>
        <dbReference type="EMBL" id="MDB7085987.1"/>
    </source>
</evidence>
<comment type="caution">
    <text evidence="1">The sequence shown here is derived from an EMBL/GenBank/DDBJ whole genome shotgun (WGS) entry which is preliminary data.</text>
</comment>
<sequence>MAVVSNMYDEMSKEKQDLMDSNQEHIVNMLDFAINQLVEIAEDNEIMLVDSGRICQTYDQIFNCLKHWSEKRIKKDY</sequence>
<gene>
    <name evidence="1" type="ORF">PM738_19605</name>
</gene>
<reference evidence="1" key="1">
    <citation type="submission" date="2023-01" db="EMBL/GenBank/DDBJ databases">
        <title>Human gut microbiome strain richness.</title>
        <authorList>
            <person name="Chen-Liaw A."/>
        </authorList>
    </citation>
    <scope>NUCLEOTIDE SEQUENCE</scope>
    <source>
        <strain evidence="1">1001217st2_G6_1001217B_191108</strain>
    </source>
</reference>
<protein>
    <submittedName>
        <fullName evidence="1">Uncharacterized protein</fullName>
    </submittedName>
</protein>
<proteinExistence type="predicted"/>
<dbReference type="RefSeq" id="WP_272019395.1">
    <property type="nucleotide sequence ID" value="NZ_JAQLKE010000070.1"/>
</dbReference>
<dbReference type="Proteomes" id="UP001211987">
    <property type="component" value="Unassembled WGS sequence"/>
</dbReference>
<dbReference type="AlphaFoldDB" id="A0AB35IUZ2"/>
<evidence type="ECO:0000313" key="2">
    <source>
        <dbReference type="Proteomes" id="UP001211987"/>
    </source>
</evidence>
<name>A0AB35IUZ2_9FIRM</name>
<organism evidence="1 2">
    <name type="scientific">Thomasclavelia ramosa</name>
    <dbReference type="NCBI Taxonomy" id="1547"/>
    <lineage>
        <taxon>Bacteria</taxon>
        <taxon>Bacillati</taxon>
        <taxon>Bacillota</taxon>
        <taxon>Erysipelotrichia</taxon>
        <taxon>Erysipelotrichales</taxon>
        <taxon>Coprobacillaceae</taxon>
        <taxon>Thomasclavelia</taxon>
    </lineage>
</organism>
<dbReference type="EMBL" id="JAQLKE010000070">
    <property type="protein sequence ID" value="MDB7085987.1"/>
    <property type="molecule type" value="Genomic_DNA"/>
</dbReference>